<feature type="compositionally biased region" description="Basic and acidic residues" evidence="4">
    <location>
        <begin position="68"/>
        <end position="91"/>
    </location>
</feature>
<dbReference type="PRINTS" id="PR01007">
    <property type="entry name" value="FLGHOOKFLIK"/>
</dbReference>
<evidence type="ECO:0000256" key="1">
    <source>
        <dbReference type="ARBA" id="ARBA00003944"/>
    </source>
</evidence>
<evidence type="ECO:0000313" key="7">
    <source>
        <dbReference type="Proteomes" id="UP000647585"/>
    </source>
</evidence>
<dbReference type="InterPro" id="IPR021136">
    <property type="entry name" value="Flagellar_hook_control-like_C"/>
</dbReference>
<keyword evidence="7" id="KW-1185">Reference proteome</keyword>
<dbReference type="PANTHER" id="PTHR37533">
    <property type="entry name" value="FLAGELLAR HOOK-LENGTH CONTROL PROTEIN"/>
    <property type="match status" value="1"/>
</dbReference>
<reference evidence="7" key="1">
    <citation type="journal article" date="2019" name="Int. J. Syst. Evol. Microbiol.">
        <title>The Global Catalogue of Microorganisms (GCM) 10K type strain sequencing project: providing services to taxonomists for standard genome sequencing and annotation.</title>
        <authorList>
            <consortium name="The Broad Institute Genomics Platform"/>
            <consortium name="The Broad Institute Genome Sequencing Center for Infectious Disease"/>
            <person name="Wu L."/>
            <person name="Ma J."/>
        </authorList>
    </citation>
    <scope>NUCLEOTIDE SEQUENCE [LARGE SCALE GENOMIC DNA]</scope>
    <source>
        <strain evidence="7">KCTC 22157</strain>
    </source>
</reference>
<comment type="caution">
    <text evidence="6">The sequence shown here is derived from an EMBL/GenBank/DDBJ whole genome shotgun (WGS) entry which is preliminary data.</text>
</comment>
<evidence type="ECO:0000313" key="6">
    <source>
        <dbReference type="EMBL" id="GGW70100.1"/>
    </source>
</evidence>
<dbReference type="PANTHER" id="PTHR37533:SF2">
    <property type="entry name" value="FLAGELLAR HOOK-LENGTH CONTROL PROTEIN"/>
    <property type="match status" value="1"/>
</dbReference>
<comment type="similarity">
    <text evidence="2">Belongs to the FliK family.</text>
</comment>
<evidence type="ECO:0000256" key="4">
    <source>
        <dbReference type="SAM" id="MobiDB-lite"/>
    </source>
</evidence>
<dbReference type="InterPro" id="IPR052563">
    <property type="entry name" value="FliK"/>
</dbReference>
<feature type="region of interest" description="Disordered" evidence="4">
    <location>
        <begin position="58"/>
        <end position="111"/>
    </location>
</feature>
<organism evidence="6 7">
    <name type="scientific">Halomonas johnsoniae</name>
    <dbReference type="NCBI Taxonomy" id="502832"/>
    <lineage>
        <taxon>Bacteria</taxon>
        <taxon>Pseudomonadati</taxon>
        <taxon>Pseudomonadota</taxon>
        <taxon>Gammaproteobacteria</taxon>
        <taxon>Oceanospirillales</taxon>
        <taxon>Halomonadaceae</taxon>
        <taxon>Halomonas</taxon>
    </lineage>
</organism>
<comment type="function">
    <text evidence="1">Controls the length of the flagellar hook.</text>
</comment>
<sequence>MKLNPSDLGPLSVSLKMTEQGTQAQFLSAHAHVRQVLEQAIPQLREMLAEQGITLSDTFVGDQGAGDQRFEHQRGPGQRGDESDMANEHNQPHSADSLVSVSPDGRVDLYA</sequence>
<protein>
    <recommendedName>
        <fullName evidence="5">Flagellar hook-length control protein-like C-terminal domain-containing protein</fullName>
    </recommendedName>
</protein>
<accession>A0ABQ2WSH4</accession>
<dbReference type="InterPro" id="IPR038610">
    <property type="entry name" value="FliK-like_C_sf"/>
</dbReference>
<dbReference type="InterPro" id="IPR001635">
    <property type="entry name" value="Flag_hook_Flik"/>
</dbReference>
<dbReference type="EMBL" id="BMXO01000021">
    <property type="protein sequence ID" value="GGW70100.1"/>
    <property type="molecule type" value="Genomic_DNA"/>
</dbReference>
<proteinExistence type="inferred from homology"/>
<keyword evidence="3" id="KW-1005">Bacterial flagellum biogenesis</keyword>
<dbReference type="Pfam" id="PF02120">
    <property type="entry name" value="Flg_hook"/>
    <property type="match status" value="1"/>
</dbReference>
<evidence type="ECO:0000256" key="3">
    <source>
        <dbReference type="ARBA" id="ARBA00022795"/>
    </source>
</evidence>
<gene>
    <name evidence="6" type="ORF">GCM10007158_33230</name>
</gene>
<evidence type="ECO:0000259" key="5">
    <source>
        <dbReference type="Pfam" id="PF02120"/>
    </source>
</evidence>
<dbReference type="Gene3D" id="3.30.750.140">
    <property type="match status" value="1"/>
</dbReference>
<feature type="domain" description="Flagellar hook-length control protein-like C-terminal" evidence="5">
    <location>
        <begin position="1"/>
        <end position="68"/>
    </location>
</feature>
<evidence type="ECO:0000256" key="2">
    <source>
        <dbReference type="ARBA" id="ARBA00009149"/>
    </source>
</evidence>
<dbReference type="Proteomes" id="UP000647585">
    <property type="component" value="Unassembled WGS sequence"/>
</dbReference>
<dbReference type="CDD" id="cd17470">
    <property type="entry name" value="T3SS_Flik_C"/>
    <property type="match status" value="1"/>
</dbReference>
<name>A0ABQ2WSH4_9GAMM</name>